<accession>A0AA86UXL6</accession>
<dbReference type="EMBL" id="CAXDID020000219">
    <property type="protein sequence ID" value="CAL6058150.1"/>
    <property type="molecule type" value="Genomic_DNA"/>
</dbReference>
<reference evidence="2 3" key="2">
    <citation type="submission" date="2024-07" db="EMBL/GenBank/DDBJ databases">
        <authorList>
            <person name="Akdeniz Z."/>
        </authorList>
    </citation>
    <scope>NUCLEOTIDE SEQUENCE [LARGE SCALE GENOMIC DNA]</scope>
</reference>
<dbReference type="Proteomes" id="UP001642409">
    <property type="component" value="Unassembled WGS sequence"/>
</dbReference>
<keyword evidence="3" id="KW-1185">Reference proteome</keyword>
<comment type="caution">
    <text evidence="1">The sequence shown here is derived from an EMBL/GenBank/DDBJ whole genome shotgun (WGS) entry which is preliminary data.</text>
</comment>
<organism evidence="1">
    <name type="scientific">Hexamita inflata</name>
    <dbReference type="NCBI Taxonomy" id="28002"/>
    <lineage>
        <taxon>Eukaryota</taxon>
        <taxon>Metamonada</taxon>
        <taxon>Diplomonadida</taxon>
        <taxon>Hexamitidae</taxon>
        <taxon>Hexamitinae</taxon>
        <taxon>Hexamita</taxon>
    </lineage>
</organism>
<name>A0AA86UXL6_9EUKA</name>
<dbReference type="AlphaFoldDB" id="A0AA86UXL6"/>
<gene>
    <name evidence="2" type="ORF">HINF_LOCUS48040</name>
    <name evidence="1" type="ORF">HINF_LOCUS59684</name>
</gene>
<proteinExistence type="predicted"/>
<sequence>MRSQEQIQHLLDATYQRVQDKMSKKDIFQLILFYNFLEIHYILKQIRTKSGFLYNIGKKSVWKLTMKNNKINTQIFCSQYIVEVSLQRVNEPEQEETDQRVMILFPTLNLEALRVAADTLVPRFIPAIKDSYKDNFQSQQCQFKCRTNLGCLRRLFRVTILEDEV</sequence>
<evidence type="ECO:0000313" key="2">
    <source>
        <dbReference type="EMBL" id="CAL6058150.1"/>
    </source>
</evidence>
<reference evidence="1" key="1">
    <citation type="submission" date="2023-06" db="EMBL/GenBank/DDBJ databases">
        <authorList>
            <person name="Kurt Z."/>
        </authorList>
    </citation>
    <scope>NUCLEOTIDE SEQUENCE</scope>
</reference>
<evidence type="ECO:0000313" key="3">
    <source>
        <dbReference type="Proteomes" id="UP001642409"/>
    </source>
</evidence>
<protein>
    <submittedName>
        <fullName evidence="2">Hypothetical_protein</fullName>
    </submittedName>
</protein>
<dbReference type="EMBL" id="CATOUU010001103">
    <property type="protein sequence ID" value="CAI9972039.1"/>
    <property type="molecule type" value="Genomic_DNA"/>
</dbReference>
<evidence type="ECO:0000313" key="1">
    <source>
        <dbReference type="EMBL" id="CAI9972039.1"/>
    </source>
</evidence>